<dbReference type="SUPFAM" id="SSF53756">
    <property type="entry name" value="UDP-Glycosyltransferase/glycogen phosphorylase"/>
    <property type="match status" value="1"/>
</dbReference>
<dbReference type="GO" id="GO:0035251">
    <property type="term" value="F:UDP-glucosyltransferase activity"/>
    <property type="evidence" value="ECO:0007669"/>
    <property type="project" value="TreeGrafter"/>
</dbReference>
<dbReference type="PANTHER" id="PTHR48047">
    <property type="entry name" value="GLYCOSYLTRANSFERASE"/>
    <property type="match status" value="1"/>
</dbReference>
<dbReference type="PANTHER" id="PTHR48047:SF61">
    <property type="entry name" value="OS04G0273600 PROTEIN"/>
    <property type="match status" value="1"/>
</dbReference>
<evidence type="ECO:0000313" key="2">
    <source>
        <dbReference type="EMBL" id="GFP80011.1"/>
    </source>
</evidence>
<accession>A0A830BD62</accession>
<feature type="non-terminal residue" evidence="2">
    <location>
        <position position="180"/>
    </location>
</feature>
<keyword evidence="2" id="KW-0808">Transferase</keyword>
<reference evidence="2" key="1">
    <citation type="submission" date="2020-07" db="EMBL/GenBank/DDBJ databases">
        <title>Ethylene signaling mediates host invasion by parasitic plants.</title>
        <authorList>
            <person name="Yoshida S."/>
        </authorList>
    </citation>
    <scope>NUCLEOTIDE SEQUENCE</scope>
    <source>
        <strain evidence="2">Okayama</strain>
    </source>
</reference>
<sequence>MAQGHIIPFLSLALKLEQQTNYTITFINTPLNINKLKQTLPQSSNIRLLEIPFDPTKHGLPLATETTETLTAPLIRLFIESSAAALKPAFKNLISSENNPPLCIISDMFFAWTAEIAHEFNALHAVFNAGGGFGMAGWAAVCLNTARSMESNPDESGFYRILETKNLSEMSKGPWKYGQE</sequence>
<name>A0A830BD62_9LAMI</name>
<evidence type="ECO:0000256" key="1">
    <source>
        <dbReference type="ARBA" id="ARBA00009995"/>
    </source>
</evidence>
<organism evidence="2 3">
    <name type="scientific">Phtheirospermum japonicum</name>
    <dbReference type="NCBI Taxonomy" id="374723"/>
    <lineage>
        <taxon>Eukaryota</taxon>
        <taxon>Viridiplantae</taxon>
        <taxon>Streptophyta</taxon>
        <taxon>Embryophyta</taxon>
        <taxon>Tracheophyta</taxon>
        <taxon>Spermatophyta</taxon>
        <taxon>Magnoliopsida</taxon>
        <taxon>eudicotyledons</taxon>
        <taxon>Gunneridae</taxon>
        <taxon>Pentapetalae</taxon>
        <taxon>asterids</taxon>
        <taxon>lamiids</taxon>
        <taxon>Lamiales</taxon>
        <taxon>Orobanchaceae</taxon>
        <taxon>Orobanchaceae incertae sedis</taxon>
        <taxon>Phtheirospermum</taxon>
    </lineage>
</organism>
<dbReference type="OrthoDB" id="1294469at2759"/>
<dbReference type="EMBL" id="BMAC01000014">
    <property type="protein sequence ID" value="GFP80011.1"/>
    <property type="molecule type" value="Genomic_DNA"/>
</dbReference>
<dbReference type="AlphaFoldDB" id="A0A830BD62"/>
<comment type="caution">
    <text evidence="2">The sequence shown here is derived from an EMBL/GenBank/DDBJ whole genome shotgun (WGS) entry which is preliminary data.</text>
</comment>
<dbReference type="Gene3D" id="3.40.50.2000">
    <property type="entry name" value="Glycogen Phosphorylase B"/>
    <property type="match status" value="1"/>
</dbReference>
<comment type="similarity">
    <text evidence="1">Belongs to the UDP-glycosyltransferase family.</text>
</comment>
<gene>
    <name evidence="2" type="ORF">PHJA_000144600</name>
</gene>
<dbReference type="Proteomes" id="UP000653305">
    <property type="component" value="Unassembled WGS sequence"/>
</dbReference>
<evidence type="ECO:0000313" key="3">
    <source>
        <dbReference type="Proteomes" id="UP000653305"/>
    </source>
</evidence>
<proteinExistence type="inferred from homology"/>
<keyword evidence="3" id="KW-1185">Reference proteome</keyword>
<protein>
    <submittedName>
        <fullName evidence="2">Crocetin glucosyltransferase 3</fullName>
    </submittedName>
</protein>